<evidence type="ECO:0000256" key="3">
    <source>
        <dbReference type="PROSITE-ProRule" id="PRU00339"/>
    </source>
</evidence>
<accession>A0A813S3X8</accession>
<organism evidence="4 5">
    <name type="scientific">Rotaria sordida</name>
    <dbReference type="NCBI Taxonomy" id="392033"/>
    <lineage>
        <taxon>Eukaryota</taxon>
        <taxon>Metazoa</taxon>
        <taxon>Spiralia</taxon>
        <taxon>Gnathifera</taxon>
        <taxon>Rotifera</taxon>
        <taxon>Eurotatoria</taxon>
        <taxon>Bdelloidea</taxon>
        <taxon>Philodinida</taxon>
        <taxon>Philodinidae</taxon>
        <taxon>Rotaria</taxon>
    </lineage>
</organism>
<dbReference type="PANTHER" id="PTHR45641">
    <property type="entry name" value="TETRATRICOPEPTIDE REPEAT PROTEIN (AFU_ORTHOLOGUE AFUA_6G03870)"/>
    <property type="match status" value="1"/>
</dbReference>
<keyword evidence="1" id="KW-0677">Repeat</keyword>
<evidence type="ECO:0008006" key="6">
    <source>
        <dbReference type="Google" id="ProtNLM"/>
    </source>
</evidence>
<dbReference type="SUPFAM" id="SSF48452">
    <property type="entry name" value="TPR-like"/>
    <property type="match status" value="1"/>
</dbReference>
<evidence type="ECO:0000256" key="2">
    <source>
        <dbReference type="ARBA" id="ARBA00022803"/>
    </source>
</evidence>
<dbReference type="SMART" id="SM00028">
    <property type="entry name" value="TPR"/>
    <property type="match status" value="2"/>
</dbReference>
<proteinExistence type="predicted"/>
<dbReference type="Proteomes" id="UP000663889">
    <property type="component" value="Unassembled WGS sequence"/>
</dbReference>
<comment type="caution">
    <text evidence="4">The sequence shown here is derived from an EMBL/GenBank/DDBJ whole genome shotgun (WGS) entry which is preliminary data.</text>
</comment>
<dbReference type="InterPro" id="IPR011990">
    <property type="entry name" value="TPR-like_helical_dom_sf"/>
</dbReference>
<dbReference type="Pfam" id="PF13424">
    <property type="entry name" value="TPR_12"/>
    <property type="match status" value="1"/>
</dbReference>
<dbReference type="AlphaFoldDB" id="A0A813S3X8"/>
<dbReference type="InterPro" id="IPR019734">
    <property type="entry name" value="TPR_rpt"/>
</dbReference>
<name>A0A813S3X8_9BILA</name>
<feature type="repeat" description="TPR" evidence="3">
    <location>
        <begin position="51"/>
        <end position="84"/>
    </location>
</feature>
<evidence type="ECO:0000256" key="1">
    <source>
        <dbReference type="ARBA" id="ARBA00022737"/>
    </source>
</evidence>
<protein>
    <recommendedName>
        <fullName evidence="6">Kinesin light chain</fullName>
    </recommendedName>
</protein>
<dbReference type="EMBL" id="CAJNOU010000004">
    <property type="protein sequence ID" value="CAF0793736.1"/>
    <property type="molecule type" value="Genomic_DNA"/>
</dbReference>
<dbReference type="PROSITE" id="PS50005">
    <property type="entry name" value="TPR"/>
    <property type="match status" value="2"/>
</dbReference>
<dbReference type="Gene3D" id="1.25.40.10">
    <property type="entry name" value="Tetratricopeptide repeat domain"/>
    <property type="match status" value="1"/>
</dbReference>
<keyword evidence="2 3" id="KW-0802">TPR repeat</keyword>
<feature type="repeat" description="TPR" evidence="3">
    <location>
        <begin position="10"/>
        <end position="43"/>
    </location>
</feature>
<gene>
    <name evidence="4" type="ORF">SEV965_LOCUS276</name>
</gene>
<evidence type="ECO:0000313" key="4">
    <source>
        <dbReference type="EMBL" id="CAF0793736.1"/>
    </source>
</evidence>
<evidence type="ECO:0000313" key="5">
    <source>
        <dbReference type="Proteomes" id="UP000663889"/>
    </source>
</evidence>
<dbReference type="PANTHER" id="PTHR45641:SF1">
    <property type="entry name" value="AAA+ ATPASE DOMAIN-CONTAINING PROTEIN"/>
    <property type="match status" value="1"/>
</dbReference>
<reference evidence="4" key="1">
    <citation type="submission" date="2021-02" db="EMBL/GenBank/DDBJ databases">
        <authorList>
            <person name="Nowell W R."/>
        </authorList>
    </citation>
    <scope>NUCLEOTIDE SEQUENCE</scope>
</reference>
<sequence>MLPERHPNPAIIYSNIGDIHRLMGDYERTLSFHRKVLNIREKVRCNPLECATTYTNLDETYREMKDYSTALTYFEKGLEIREKNLPKNHPDVAVIYHNIAKLYLSTGKYIVTLNLADDSGTSILHLNLIGYSNFND</sequence>